<comment type="caution">
    <text evidence="3">The sequence shown here is derived from an EMBL/GenBank/DDBJ whole genome shotgun (WGS) entry which is preliminary data.</text>
</comment>
<dbReference type="Pfam" id="PF22725">
    <property type="entry name" value="GFO_IDH_MocA_C3"/>
    <property type="match status" value="1"/>
</dbReference>
<protein>
    <submittedName>
        <fullName evidence="3">Gfo/Idh/MocA family oxidoreductase</fullName>
    </submittedName>
</protein>
<dbReference type="PANTHER" id="PTHR43708">
    <property type="entry name" value="CONSERVED EXPRESSED OXIDOREDUCTASE (EUROFUNG)"/>
    <property type="match status" value="1"/>
</dbReference>
<dbReference type="SUPFAM" id="SSF55347">
    <property type="entry name" value="Glyceraldehyde-3-phosphate dehydrogenase-like, C-terminal domain"/>
    <property type="match status" value="1"/>
</dbReference>
<dbReference type="Gene3D" id="3.30.360.10">
    <property type="entry name" value="Dihydrodipicolinate Reductase, domain 2"/>
    <property type="match status" value="1"/>
</dbReference>
<dbReference type="SUPFAM" id="SSF51735">
    <property type="entry name" value="NAD(P)-binding Rossmann-fold domains"/>
    <property type="match status" value="1"/>
</dbReference>
<accession>A0A6I4M373</accession>
<evidence type="ECO:0000259" key="2">
    <source>
        <dbReference type="Pfam" id="PF22725"/>
    </source>
</evidence>
<keyword evidence="4" id="KW-1185">Reference proteome</keyword>
<dbReference type="Pfam" id="PF01408">
    <property type="entry name" value="GFO_IDH_MocA"/>
    <property type="match status" value="1"/>
</dbReference>
<dbReference type="Gene3D" id="3.40.50.720">
    <property type="entry name" value="NAD(P)-binding Rossmann-like Domain"/>
    <property type="match status" value="1"/>
</dbReference>
<dbReference type="AlphaFoldDB" id="A0A6I4M373"/>
<feature type="domain" description="GFO/IDH/MocA-like oxidoreductase" evidence="2">
    <location>
        <begin position="141"/>
        <end position="242"/>
    </location>
</feature>
<gene>
    <name evidence="3" type="ORF">F8568_007455</name>
</gene>
<dbReference type="InterPro" id="IPR036291">
    <property type="entry name" value="NAD(P)-bd_dom_sf"/>
</dbReference>
<organism evidence="3 4">
    <name type="scientific">Actinomadura physcomitrii</name>
    <dbReference type="NCBI Taxonomy" id="2650748"/>
    <lineage>
        <taxon>Bacteria</taxon>
        <taxon>Bacillati</taxon>
        <taxon>Actinomycetota</taxon>
        <taxon>Actinomycetes</taxon>
        <taxon>Streptosporangiales</taxon>
        <taxon>Thermomonosporaceae</taxon>
        <taxon>Actinomadura</taxon>
    </lineage>
</organism>
<feature type="domain" description="Gfo/Idh/MocA-like oxidoreductase N-terminal" evidence="1">
    <location>
        <begin position="5"/>
        <end position="118"/>
    </location>
</feature>
<dbReference type="PANTHER" id="PTHR43708:SF8">
    <property type="entry name" value="OXIDOREDUCTASE"/>
    <property type="match status" value="1"/>
</dbReference>
<dbReference type="EMBL" id="WBMS02000004">
    <property type="protein sequence ID" value="MWA00213.1"/>
    <property type="molecule type" value="Genomic_DNA"/>
</dbReference>
<evidence type="ECO:0000313" key="4">
    <source>
        <dbReference type="Proteomes" id="UP000462055"/>
    </source>
</evidence>
<evidence type="ECO:0000313" key="3">
    <source>
        <dbReference type="EMBL" id="MWA00213.1"/>
    </source>
</evidence>
<proteinExistence type="predicted"/>
<dbReference type="GO" id="GO:0000166">
    <property type="term" value="F:nucleotide binding"/>
    <property type="evidence" value="ECO:0007669"/>
    <property type="project" value="InterPro"/>
</dbReference>
<reference evidence="3" key="1">
    <citation type="submission" date="2019-12" db="EMBL/GenBank/DDBJ databases">
        <title>Actinomadura physcomitrii sp. nov., a novel actinomycete isolated from moss [Physcomitrium sphaericum (Ludw) Fuernr].</title>
        <authorList>
            <person name="Zhuang X."/>
        </authorList>
    </citation>
    <scope>NUCLEOTIDE SEQUENCE [LARGE SCALE GENOMIC DNA]</scope>
    <source>
        <strain evidence="3">LD22</strain>
    </source>
</reference>
<sequence length="334" mass="35685">MTAPLRVAVIGLGVISRFYLAALRDSPSMRLVAVCDSDPSRAGACGVPGYTDHARLLDAERPDAVVVAVPNDVHLRVCADALERGVAVCVEKPLALNVAQGDALRRLADRRGVPLFTAFHRRYNAAIARLRDHCAGSPTTEVTVRYLERIEEHAGDDGWYLDPARCGGGCVADNGPNAFDLLRLLLGPAEAPPEVVSARVERDGGGVDRRADVLLRGRTAAARILLDWSYPGERKDVEVRLADGRTLHADMLDGHSGFKGSLWHEYVGVLRDFERRIRAPRASRASSVDGGLAALRFVRAAYHLAAPWPAGRGGSAAPRARAVIGDGARTGGGG</sequence>
<dbReference type="Proteomes" id="UP000462055">
    <property type="component" value="Unassembled WGS sequence"/>
</dbReference>
<dbReference type="InterPro" id="IPR000683">
    <property type="entry name" value="Gfo/Idh/MocA-like_OxRdtase_N"/>
</dbReference>
<dbReference type="InterPro" id="IPR055170">
    <property type="entry name" value="GFO_IDH_MocA-like_dom"/>
</dbReference>
<dbReference type="InterPro" id="IPR051317">
    <property type="entry name" value="Gfo/Idh/MocA_oxidoreduct"/>
</dbReference>
<evidence type="ECO:0000259" key="1">
    <source>
        <dbReference type="Pfam" id="PF01408"/>
    </source>
</evidence>
<dbReference type="RefSeq" id="WP_151592723.1">
    <property type="nucleotide sequence ID" value="NZ_WBMS02000004.1"/>
</dbReference>
<name>A0A6I4M373_9ACTN</name>